<keyword evidence="2" id="KW-0472">Membrane</keyword>
<feature type="domain" description="Protein kinase" evidence="3">
    <location>
        <begin position="11"/>
        <end position="294"/>
    </location>
</feature>
<dbReference type="RefSeq" id="WP_334488871.1">
    <property type="nucleotide sequence ID" value="NZ_JAZHRV010000001.1"/>
</dbReference>
<keyword evidence="5" id="KW-1185">Reference proteome</keyword>
<evidence type="ECO:0000259" key="3">
    <source>
        <dbReference type="PROSITE" id="PS50011"/>
    </source>
</evidence>
<dbReference type="GO" id="GO:0003677">
    <property type="term" value="F:DNA binding"/>
    <property type="evidence" value="ECO:0007669"/>
    <property type="project" value="UniProtKB-KW"/>
</dbReference>
<feature type="region of interest" description="Disordered" evidence="1">
    <location>
        <begin position="656"/>
        <end position="685"/>
    </location>
</feature>
<protein>
    <submittedName>
        <fullName evidence="4">DNA-binding helix-hairpin-helix protein with protein kinase domain</fullName>
    </submittedName>
</protein>
<proteinExistence type="predicted"/>
<gene>
    <name evidence="4" type="ORF">V1286_007606</name>
</gene>
<name>A0ABU8BPP7_9BRAD</name>
<sequence>MQSVKIGGKTYKLGKLVGKGGEGEVFLVENLPDQAVKIYKDSLRGSREPKVRAMVNGALAASTELVAFPSEIITDLTGGFRGFTMRLVKAFWPMHELYSPKSRKLRYPKADYRHLIHAALNVARAVGTIHQTGCVIGDFNHSGVLVSEGATVALIDADSFQFTINGRAYPCVVGVPDFTPPELQGRDLKTVTRTKAQDHFGLAVAIFQLLAMGKHPYAGRFAGPDLTMGEAIAQNRFAFSIVRQAQTRTTPPPGSITLKDFPAPIGQAFEAAFGLEPAARPDAATWVSLLKDFEAKLSHCTKVKTHYYPSAAHECVWCRLTVQSGVDMFPDFLGGDTPVPPTGTFDVERIWAQIRAVSLPQPASLIPKWVGTFGTDGAIASAKRDVMANKAAGVAALIAAGAGLVILSPLAIVWLGLGAFGLYKLFGGGIDAGPFRSAFTLADQRAREAETAFLQRIGLTELYGVRDDLDTWIAQYRQLDTSLNRDLANLRSTREARQRDAFLDRFPIRAAKISGIGPAKTATLASFGIETAADVNETAVRAVPGFGEAMTAKMMSWRRAHEARFRYDPAPSPSDAQAENAVRSAWAVKRADLQSKINSGLAALQSGPQRVAIRAQTVDQPLMAALGERSKAAHNLQLLGVPVPFSAPVTITRKATATPAAPPSTPATATTSQGVPNCPRCGSPMRRRLARRGRQAGRSFWGCSRYPACTGSRN</sequence>
<dbReference type="Gene3D" id="1.10.510.10">
    <property type="entry name" value="Transferase(Phosphotransferase) domain 1"/>
    <property type="match status" value="1"/>
</dbReference>
<keyword evidence="2" id="KW-1133">Transmembrane helix</keyword>
<feature type="transmembrane region" description="Helical" evidence="2">
    <location>
        <begin position="391"/>
        <end position="417"/>
    </location>
</feature>
<comment type="caution">
    <text evidence="4">The sequence shown here is derived from an EMBL/GenBank/DDBJ whole genome shotgun (WGS) entry which is preliminary data.</text>
</comment>
<evidence type="ECO:0000313" key="5">
    <source>
        <dbReference type="Proteomes" id="UP001364224"/>
    </source>
</evidence>
<keyword evidence="4" id="KW-0418">Kinase</keyword>
<organism evidence="4 5">
    <name type="scientific">Bradyrhizobium algeriense</name>
    <dbReference type="NCBI Taxonomy" id="634784"/>
    <lineage>
        <taxon>Bacteria</taxon>
        <taxon>Pseudomonadati</taxon>
        <taxon>Pseudomonadota</taxon>
        <taxon>Alphaproteobacteria</taxon>
        <taxon>Hyphomicrobiales</taxon>
        <taxon>Nitrobacteraceae</taxon>
        <taxon>Bradyrhizobium</taxon>
    </lineage>
</organism>
<dbReference type="Proteomes" id="UP001364224">
    <property type="component" value="Unassembled WGS sequence"/>
</dbReference>
<dbReference type="SUPFAM" id="SSF57783">
    <property type="entry name" value="Zinc beta-ribbon"/>
    <property type="match status" value="1"/>
</dbReference>
<dbReference type="SUPFAM" id="SSF56112">
    <property type="entry name" value="Protein kinase-like (PK-like)"/>
    <property type="match status" value="1"/>
</dbReference>
<evidence type="ECO:0000313" key="4">
    <source>
        <dbReference type="EMBL" id="MEH2560077.1"/>
    </source>
</evidence>
<evidence type="ECO:0000256" key="2">
    <source>
        <dbReference type="SAM" id="Phobius"/>
    </source>
</evidence>
<dbReference type="GO" id="GO:0016301">
    <property type="term" value="F:kinase activity"/>
    <property type="evidence" value="ECO:0007669"/>
    <property type="project" value="UniProtKB-KW"/>
</dbReference>
<keyword evidence="2" id="KW-0812">Transmembrane</keyword>
<dbReference type="InterPro" id="IPR011009">
    <property type="entry name" value="Kinase-like_dom_sf"/>
</dbReference>
<keyword evidence="4" id="KW-0808">Transferase</keyword>
<dbReference type="Gene3D" id="3.30.65.10">
    <property type="entry name" value="Bacterial Topoisomerase I, domain 1"/>
    <property type="match status" value="1"/>
</dbReference>
<reference evidence="4 5" key="1">
    <citation type="submission" date="2024-02" db="EMBL/GenBank/DDBJ databases">
        <title>Adaptive strategies in a cosmopolitan and abundant soil bacterium.</title>
        <authorList>
            <person name="Carini P."/>
        </authorList>
    </citation>
    <scope>NUCLEOTIDE SEQUENCE [LARGE SCALE GENOMIC DNA]</scope>
    <source>
        <strain evidence="4 5">AZCC 1608</strain>
    </source>
</reference>
<dbReference type="PROSITE" id="PS50011">
    <property type="entry name" value="PROTEIN_KINASE_DOM"/>
    <property type="match status" value="1"/>
</dbReference>
<dbReference type="InterPro" id="IPR000719">
    <property type="entry name" value="Prot_kinase_dom"/>
</dbReference>
<dbReference type="EMBL" id="JAZHRV010000001">
    <property type="protein sequence ID" value="MEH2560077.1"/>
    <property type="molecule type" value="Genomic_DNA"/>
</dbReference>
<evidence type="ECO:0000256" key="1">
    <source>
        <dbReference type="SAM" id="MobiDB-lite"/>
    </source>
</evidence>
<accession>A0ABU8BPP7</accession>
<keyword evidence="4" id="KW-0238">DNA-binding</keyword>